<dbReference type="Pfam" id="PF00512">
    <property type="entry name" value="HisKA"/>
    <property type="match status" value="1"/>
</dbReference>
<dbReference type="InterPro" id="IPR001789">
    <property type="entry name" value="Sig_transdc_resp-reg_receiver"/>
</dbReference>
<dbReference type="SMART" id="SM00448">
    <property type="entry name" value="REC"/>
    <property type="match status" value="1"/>
</dbReference>
<dbReference type="SUPFAM" id="SSF55785">
    <property type="entry name" value="PYP-like sensor domain (PAS domain)"/>
    <property type="match status" value="1"/>
</dbReference>
<dbReference type="EC" id="2.7.13.3" evidence="2"/>
<dbReference type="CDD" id="cd17546">
    <property type="entry name" value="REC_hyHK_CKI1_RcsC-like"/>
    <property type="match status" value="1"/>
</dbReference>
<evidence type="ECO:0000256" key="7">
    <source>
        <dbReference type="SAM" id="MobiDB-lite"/>
    </source>
</evidence>
<dbReference type="PANTHER" id="PTHR43047">
    <property type="entry name" value="TWO-COMPONENT HISTIDINE PROTEIN KINASE"/>
    <property type="match status" value="1"/>
</dbReference>
<dbReference type="EMBL" id="CAJVNV010000304">
    <property type="protein sequence ID" value="CAG8150756.1"/>
    <property type="molecule type" value="Genomic_DNA"/>
</dbReference>
<dbReference type="GO" id="GO:0005886">
    <property type="term" value="C:plasma membrane"/>
    <property type="evidence" value="ECO:0007669"/>
    <property type="project" value="TreeGrafter"/>
</dbReference>
<evidence type="ECO:0000256" key="3">
    <source>
        <dbReference type="ARBA" id="ARBA00022553"/>
    </source>
</evidence>
<evidence type="ECO:0000256" key="4">
    <source>
        <dbReference type="ARBA" id="ARBA00022679"/>
    </source>
</evidence>
<feature type="region of interest" description="Disordered" evidence="7">
    <location>
        <begin position="469"/>
        <end position="498"/>
    </location>
</feature>
<keyword evidence="4" id="KW-0808">Transferase</keyword>
<reference evidence="10" key="1">
    <citation type="submission" date="2021-07" db="EMBL/GenBank/DDBJ databases">
        <authorList>
            <person name="Branca A.L. A."/>
        </authorList>
    </citation>
    <scope>NUCLEOTIDE SEQUENCE</scope>
</reference>
<dbReference type="SMART" id="SM00387">
    <property type="entry name" value="HATPase_c"/>
    <property type="match status" value="1"/>
</dbReference>
<dbReference type="InterPro" id="IPR003661">
    <property type="entry name" value="HisK_dim/P_dom"/>
</dbReference>
<feature type="domain" description="Response regulatory" evidence="9">
    <location>
        <begin position="539"/>
        <end position="657"/>
    </location>
</feature>
<dbReference type="Gene3D" id="3.30.450.20">
    <property type="entry name" value="PAS domain"/>
    <property type="match status" value="1"/>
</dbReference>
<organism evidence="10 11">
    <name type="scientific">Penicillium nalgiovense</name>
    <dbReference type="NCBI Taxonomy" id="60175"/>
    <lineage>
        <taxon>Eukaryota</taxon>
        <taxon>Fungi</taxon>
        <taxon>Dikarya</taxon>
        <taxon>Ascomycota</taxon>
        <taxon>Pezizomycotina</taxon>
        <taxon>Eurotiomycetes</taxon>
        <taxon>Eurotiomycetidae</taxon>
        <taxon>Eurotiales</taxon>
        <taxon>Aspergillaceae</taxon>
        <taxon>Penicillium</taxon>
    </lineage>
</organism>
<dbReference type="Gene3D" id="3.30.565.10">
    <property type="entry name" value="Histidine kinase-like ATPase, C-terminal domain"/>
    <property type="match status" value="1"/>
</dbReference>
<dbReference type="PROSITE" id="PS50110">
    <property type="entry name" value="RESPONSE_REGULATORY"/>
    <property type="match status" value="1"/>
</dbReference>
<dbReference type="SMART" id="SM00388">
    <property type="entry name" value="HisKA"/>
    <property type="match status" value="1"/>
</dbReference>
<dbReference type="GO" id="GO:0000155">
    <property type="term" value="F:phosphorelay sensor kinase activity"/>
    <property type="evidence" value="ECO:0007669"/>
    <property type="project" value="InterPro"/>
</dbReference>
<dbReference type="Gene3D" id="1.10.287.130">
    <property type="match status" value="1"/>
</dbReference>
<dbReference type="InterPro" id="IPR036890">
    <property type="entry name" value="HATPase_C_sf"/>
</dbReference>
<evidence type="ECO:0000256" key="1">
    <source>
        <dbReference type="ARBA" id="ARBA00000085"/>
    </source>
</evidence>
<dbReference type="Pfam" id="PF00072">
    <property type="entry name" value="Response_reg"/>
    <property type="match status" value="1"/>
</dbReference>
<keyword evidence="3 6" id="KW-0597">Phosphoprotein</keyword>
<dbReference type="PROSITE" id="PS50109">
    <property type="entry name" value="HIS_KIN"/>
    <property type="match status" value="1"/>
</dbReference>
<keyword evidence="5" id="KW-0418">Kinase</keyword>
<comment type="catalytic activity">
    <reaction evidence="1">
        <text>ATP + protein L-histidine = ADP + protein N-phospho-L-histidine.</text>
        <dbReference type="EC" id="2.7.13.3"/>
    </reaction>
</comment>
<dbReference type="PANTHER" id="PTHR43047:SF72">
    <property type="entry name" value="OSMOSENSING HISTIDINE PROTEIN KINASE SLN1"/>
    <property type="match status" value="1"/>
</dbReference>
<dbReference type="SUPFAM" id="SSF52172">
    <property type="entry name" value="CheY-like"/>
    <property type="match status" value="1"/>
</dbReference>
<comment type="caution">
    <text evidence="10">The sequence shown here is derived from an EMBL/GenBank/DDBJ whole genome shotgun (WGS) entry which is preliminary data.</text>
</comment>
<evidence type="ECO:0000259" key="8">
    <source>
        <dbReference type="PROSITE" id="PS50109"/>
    </source>
</evidence>
<dbReference type="SUPFAM" id="SSF55874">
    <property type="entry name" value="ATPase domain of HSP90 chaperone/DNA topoisomerase II/histidine kinase"/>
    <property type="match status" value="1"/>
</dbReference>
<evidence type="ECO:0000313" key="10">
    <source>
        <dbReference type="EMBL" id="CAG8150756.1"/>
    </source>
</evidence>
<dbReference type="InterPro" id="IPR036097">
    <property type="entry name" value="HisK_dim/P_sf"/>
</dbReference>
<dbReference type="InterPro" id="IPR011006">
    <property type="entry name" value="CheY-like_superfamily"/>
</dbReference>
<evidence type="ECO:0000256" key="2">
    <source>
        <dbReference type="ARBA" id="ARBA00012438"/>
    </source>
</evidence>
<dbReference type="InterPro" id="IPR003594">
    <property type="entry name" value="HATPase_dom"/>
</dbReference>
<feature type="modified residue" description="4-aspartylphosphate" evidence="6">
    <location>
        <position position="588"/>
    </location>
</feature>
<dbReference type="AlphaFoldDB" id="A0A9W4MXT9"/>
<proteinExistence type="predicted"/>
<evidence type="ECO:0000256" key="5">
    <source>
        <dbReference type="ARBA" id="ARBA00022777"/>
    </source>
</evidence>
<protein>
    <recommendedName>
        <fullName evidence="2">histidine kinase</fullName>
        <ecNumber evidence="2">2.7.13.3</ecNumber>
    </recommendedName>
</protein>
<dbReference type="OrthoDB" id="1844152at2759"/>
<dbReference type="GO" id="GO:0009927">
    <property type="term" value="F:histidine phosphotransfer kinase activity"/>
    <property type="evidence" value="ECO:0007669"/>
    <property type="project" value="TreeGrafter"/>
</dbReference>
<dbReference type="InterPro" id="IPR004358">
    <property type="entry name" value="Sig_transdc_His_kin-like_C"/>
</dbReference>
<feature type="domain" description="Histidine kinase" evidence="8">
    <location>
        <begin position="171"/>
        <end position="438"/>
    </location>
</feature>
<dbReference type="CDD" id="cd00082">
    <property type="entry name" value="HisKA"/>
    <property type="match status" value="1"/>
</dbReference>
<evidence type="ECO:0000259" key="9">
    <source>
        <dbReference type="PROSITE" id="PS50110"/>
    </source>
</evidence>
<gene>
    <name evidence="10" type="ORF">PNAL_LOCUS6088</name>
</gene>
<dbReference type="InterPro" id="IPR000014">
    <property type="entry name" value="PAS"/>
</dbReference>
<dbReference type="Proteomes" id="UP001153461">
    <property type="component" value="Unassembled WGS sequence"/>
</dbReference>
<accession>A0A9W4MXT9</accession>
<dbReference type="InterPro" id="IPR005467">
    <property type="entry name" value="His_kinase_dom"/>
</dbReference>
<name>A0A9W4MXT9_PENNA</name>
<dbReference type="Pfam" id="PF02518">
    <property type="entry name" value="HATPase_c"/>
    <property type="match status" value="1"/>
</dbReference>
<dbReference type="InterPro" id="IPR035965">
    <property type="entry name" value="PAS-like_dom_sf"/>
</dbReference>
<evidence type="ECO:0000313" key="11">
    <source>
        <dbReference type="Proteomes" id="UP001153461"/>
    </source>
</evidence>
<dbReference type="SUPFAM" id="SSF47384">
    <property type="entry name" value="Homodimeric domain of signal transducing histidine kinase"/>
    <property type="match status" value="1"/>
</dbReference>
<sequence>MLLSKREELHHIGSPENIIKFPFDQNAQAQQLADILPDGVAILNDRYNLVSVNRRFRKLIPYLNADFSECWLKSVHSEDYERVAAGYQEASRSKKPLRIEYHTCDPDSMWCVMTLDQLEYAGVQCFGLDGGGGFICTIADITPEKKAELLQRQAAHEAQERKKQQERFIDMISHEIRNPLSAILHCCEDILDEIHGKELGQISPMKITESAETISLCITHQKKIVNDVLTFSKLDASMLSLSPRKVQPRRHFTTPLAMFRPELRKQKIGFEYKVDISYAKCEIDWVMADLDRMGQVLINILSNAIKFTAKSENQRTIRVSMGASVERPTSYPPNIVFFDPGESGRRKDATNSPEWESGEVAYIMVAVKDSGIGITDKAQKQLFERFNQATPRTESIYGGSGLGLNVCRKLCHVHGGEIGVSSKEGHGSTFGFFFRVRRTDDINVDGHGRLEASHLDRLCSDIQTLGNEMSGVNKSTEEPEISENPPVGTTGETAPGAIEDERTRHTHGIAREVSEEQIKREKPDCLEYCNDGKRGSGLRVLLVEDNVINRRIISRKLEASGLEVSEATNGLEDLNVTKDTPLDCILMDQQMPVMDGNSATKAIRDLEKESGGHIPVLGVTANVRPAQRYEMLGAGMDDIIHKPYGTCELIEKVNQLCRLKRNVGSV</sequence>
<dbReference type="CDD" id="cd00130">
    <property type="entry name" value="PAS"/>
    <property type="match status" value="1"/>
</dbReference>
<dbReference type="Gene3D" id="3.40.50.2300">
    <property type="match status" value="1"/>
</dbReference>
<evidence type="ECO:0000256" key="6">
    <source>
        <dbReference type="PROSITE-ProRule" id="PRU00169"/>
    </source>
</evidence>
<dbReference type="PRINTS" id="PR00344">
    <property type="entry name" value="BCTRLSENSOR"/>
</dbReference>